<organism evidence="4 5">
    <name type="scientific">Sporofaciens musculi</name>
    <dbReference type="NCBI Taxonomy" id="2681861"/>
    <lineage>
        <taxon>Bacteria</taxon>
        <taxon>Bacillati</taxon>
        <taxon>Bacillota</taxon>
        <taxon>Clostridia</taxon>
        <taxon>Lachnospirales</taxon>
        <taxon>Lachnospiraceae</taxon>
        <taxon>Sporofaciens</taxon>
    </lineage>
</organism>
<comment type="caution">
    <text evidence="4">The sequence shown here is derived from an EMBL/GenBank/DDBJ whole genome shotgun (WGS) entry which is preliminary data.</text>
</comment>
<dbReference type="SUPFAM" id="SSF53448">
    <property type="entry name" value="Nucleotide-diphospho-sugar transferases"/>
    <property type="match status" value="1"/>
</dbReference>
<dbReference type="AlphaFoldDB" id="A0A7X3MFP6"/>
<protein>
    <submittedName>
        <fullName evidence="4">Glycosyltransferase</fullName>
    </submittedName>
</protein>
<sequence>MKDPLISVIVPIYMIDRYIGICIESIISQTYRNLEIILVDDGSKDRCSEICDLYAKKDPRVRVIHKPNGGLVSARKAGLQQSNGAYINYVDGDDWIGPGFIEGLYTAASTSGADMVCAGHTRDLFSKSAHFTNALPAGIYEGERLKWLWQNMILFGSFYRPGISTYVWNKLFKREVLLAPQSSVDSRISIGEDGAVTYPALLNCKRVVVTDNVAYHYRQREDSMLKQSASYSVEAQKLKYLYDYMMRWSQSTAPELDIASQVTDYILSIAIMRSGGRLPQDDFSTFDTAYYGKDVVIYSAGTFGQQLIARFKETGHCNVVAWLDDDYWEYRRCYMDVDPVESITSIDYDYVLIAAVDPGVAKSVKKRLLDLGISAERILTVSVLDDKEGLMSRFLDTDTIKVEEAKRKREVLSHA</sequence>
<evidence type="ECO:0000256" key="1">
    <source>
        <dbReference type="ARBA" id="ARBA00022676"/>
    </source>
</evidence>
<gene>
    <name evidence="4" type="ORF">GN277_09245</name>
</gene>
<dbReference type="CDD" id="cd00761">
    <property type="entry name" value="Glyco_tranf_GTA_type"/>
    <property type="match status" value="1"/>
</dbReference>
<keyword evidence="2 4" id="KW-0808">Transferase</keyword>
<feature type="domain" description="Glycosyltransferase 2-like" evidence="3">
    <location>
        <begin position="7"/>
        <end position="122"/>
    </location>
</feature>
<dbReference type="PANTHER" id="PTHR22916:SF51">
    <property type="entry name" value="GLYCOSYLTRANSFERASE EPSH-RELATED"/>
    <property type="match status" value="1"/>
</dbReference>
<evidence type="ECO:0000256" key="2">
    <source>
        <dbReference type="ARBA" id="ARBA00022679"/>
    </source>
</evidence>
<dbReference type="GO" id="GO:0016757">
    <property type="term" value="F:glycosyltransferase activity"/>
    <property type="evidence" value="ECO:0007669"/>
    <property type="project" value="UniProtKB-KW"/>
</dbReference>
<dbReference type="Gene3D" id="3.40.50.720">
    <property type="entry name" value="NAD(P)-binding Rossmann-like Domain"/>
    <property type="match status" value="1"/>
</dbReference>
<dbReference type="InterPro" id="IPR029044">
    <property type="entry name" value="Nucleotide-diphossugar_trans"/>
</dbReference>
<keyword evidence="5" id="KW-1185">Reference proteome</keyword>
<dbReference type="RefSeq" id="WP_159750805.1">
    <property type="nucleotide sequence ID" value="NZ_CASZNZ010000075.1"/>
</dbReference>
<dbReference type="InterPro" id="IPR001173">
    <property type="entry name" value="Glyco_trans_2-like"/>
</dbReference>
<name>A0A7X3MFP6_9FIRM</name>
<dbReference type="Gene3D" id="3.90.550.10">
    <property type="entry name" value="Spore Coat Polysaccharide Biosynthesis Protein SpsA, Chain A"/>
    <property type="match status" value="1"/>
</dbReference>
<accession>A0A7X3MFP6</accession>
<evidence type="ECO:0000313" key="5">
    <source>
        <dbReference type="Proteomes" id="UP000460412"/>
    </source>
</evidence>
<reference evidence="4 5" key="1">
    <citation type="submission" date="2019-12" db="EMBL/GenBank/DDBJ databases">
        <title>Sporaefaciens musculi gen. nov., sp. nov., a novel bacterium isolated from the caecum of an obese mouse.</title>
        <authorList>
            <person name="Rasmussen T.S."/>
            <person name="Streidl T."/>
            <person name="Hitch T.C.A."/>
            <person name="Wortmann E."/>
            <person name="Deptula P."/>
            <person name="Hansen M."/>
            <person name="Nielsen D.S."/>
            <person name="Clavel T."/>
            <person name="Vogensen F.K."/>
        </authorList>
    </citation>
    <scope>NUCLEOTIDE SEQUENCE [LARGE SCALE GENOMIC DNA]</scope>
    <source>
        <strain evidence="4 5">WCA-9-b2</strain>
    </source>
</reference>
<dbReference type="Pfam" id="PF00535">
    <property type="entry name" value="Glycos_transf_2"/>
    <property type="match status" value="1"/>
</dbReference>
<dbReference type="Proteomes" id="UP000460412">
    <property type="component" value="Unassembled WGS sequence"/>
</dbReference>
<evidence type="ECO:0000259" key="3">
    <source>
        <dbReference type="Pfam" id="PF00535"/>
    </source>
</evidence>
<proteinExistence type="predicted"/>
<dbReference type="PANTHER" id="PTHR22916">
    <property type="entry name" value="GLYCOSYLTRANSFERASE"/>
    <property type="match status" value="1"/>
</dbReference>
<keyword evidence="1" id="KW-0328">Glycosyltransferase</keyword>
<dbReference type="EMBL" id="WUQX01000001">
    <property type="protein sequence ID" value="MXP75563.1"/>
    <property type="molecule type" value="Genomic_DNA"/>
</dbReference>
<evidence type="ECO:0000313" key="4">
    <source>
        <dbReference type="EMBL" id="MXP75563.1"/>
    </source>
</evidence>